<keyword evidence="9" id="KW-0663">Pyridoxal phosphate</keyword>
<dbReference type="InterPro" id="IPR015422">
    <property type="entry name" value="PyrdxlP-dep_Trfase_small"/>
</dbReference>
<evidence type="ECO:0000256" key="2">
    <source>
        <dbReference type="ARBA" id="ARBA00005099"/>
    </source>
</evidence>
<evidence type="ECO:0000256" key="10">
    <source>
        <dbReference type="ARBA" id="ARBA00023096"/>
    </source>
</evidence>
<dbReference type="GO" id="GO:0004648">
    <property type="term" value="F:O-phospho-L-serine:2-oxoglutarate aminotransferase activity"/>
    <property type="evidence" value="ECO:0007669"/>
    <property type="project" value="UniProtKB-EC"/>
</dbReference>
<comment type="pathway">
    <text evidence="2">Amino-acid biosynthesis; L-serine biosynthesis; L-serine from 3-phospho-D-glycerate: step 2/3.</text>
</comment>
<dbReference type="InterPro" id="IPR000192">
    <property type="entry name" value="Aminotrans_V_dom"/>
</dbReference>
<dbReference type="AlphaFoldDB" id="A0A7X9P2Q0"/>
<accession>A0A7X9P2Q0</accession>
<evidence type="ECO:0000256" key="6">
    <source>
        <dbReference type="ARBA" id="ARBA00022576"/>
    </source>
</evidence>
<dbReference type="InterPro" id="IPR015424">
    <property type="entry name" value="PyrdxlP-dep_Trfase"/>
</dbReference>
<dbReference type="GO" id="GO:0008453">
    <property type="term" value="F:alanine-glyoxylate transaminase activity"/>
    <property type="evidence" value="ECO:0007669"/>
    <property type="project" value="TreeGrafter"/>
</dbReference>
<evidence type="ECO:0000256" key="11">
    <source>
        <dbReference type="ARBA" id="ARBA00023299"/>
    </source>
</evidence>
<keyword evidence="10" id="KW-0664">Pyridoxine biosynthesis</keyword>
<dbReference type="GO" id="GO:0019265">
    <property type="term" value="P:glycine biosynthetic process, by transamination of glyoxylate"/>
    <property type="evidence" value="ECO:0007669"/>
    <property type="project" value="TreeGrafter"/>
</dbReference>
<dbReference type="Gene3D" id="3.90.1150.10">
    <property type="entry name" value="Aspartate Aminotransferase, domain 1"/>
    <property type="match status" value="1"/>
</dbReference>
<feature type="domain" description="Aminotransferase class V" evidence="15">
    <location>
        <begin position="8"/>
        <end position="328"/>
    </location>
</feature>
<keyword evidence="5" id="KW-0963">Cytoplasm</keyword>
<evidence type="ECO:0000256" key="14">
    <source>
        <dbReference type="ARBA" id="ARBA00049007"/>
    </source>
</evidence>
<name>A0A7X9P2Q0_9BACT</name>
<dbReference type="EC" id="2.6.1.52" evidence="4"/>
<comment type="cofactor">
    <cofactor evidence="1">
        <name>pyridoxal 5'-phosphate</name>
        <dbReference type="ChEBI" id="CHEBI:597326"/>
    </cofactor>
</comment>
<dbReference type="InterPro" id="IPR022278">
    <property type="entry name" value="Pser_aminoTfrase"/>
</dbReference>
<reference evidence="16 17" key="1">
    <citation type="submission" date="2020-04" db="EMBL/GenBank/DDBJ databases">
        <title>Flammeovirga sp. SR4, a novel species isolated from seawater.</title>
        <authorList>
            <person name="Wang X."/>
        </authorList>
    </citation>
    <scope>NUCLEOTIDE SEQUENCE [LARGE SCALE GENOMIC DNA]</scope>
    <source>
        <strain evidence="16 17">ATCC 23126</strain>
    </source>
</reference>
<sequence length="360" mass="40399">MKKFHLTAGPSELYFTVEQHIQQALKDNVAVISHRSGAFQEIFAFTVKQVKEMLGVPEDYHVVFTGSATEVWERLAQDCIAKKSAHFVNGSFSERFHAFAEAWGHQTQKIEKPLGEGFSEADHKIDADVDLISITQNETSTGVQFPVEDIYKIREENPDALITIDAVSSIPYLDIDFTKIDSLYFSVQKGMGCPAGLGVWIFNEKCVDRAKSLKAEGRLMGGYHDMFTLLKNASKNMTPATPNAIAIYTLGKVCEDMIRREMKIIRSESDYKSSLLYAAVGAHKDLDYAVKEERVRSKTVIVIEVKEGRDAKDLMAYLSEQGLEVSTGYGPNKATQVRIANFPTISKEVYFRLVDLIEAW</sequence>
<dbReference type="GO" id="GO:0006564">
    <property type="term" value="P:L-serine biosynthetic process"/>
    <property type="evidence" value="ECO:0007669"/>
    <property type="project" value="UniProtKB-KW"/>
</dbReference>
<keyword evidence="17" id="KW-1185">Reference proteome</keyword>
<dbReference type="SUPFAM" id="SSF53383">
    <property type="entry name" value="PLP-dependent transferases"/>
    <property type="match status" value="1"/>
</dbReference>
<evidence type="ECO:0000256" key="5">
    <source>
        <dbReference type="ARBA" id="ARBA00022490"/>
    </source>
</evidence>
<dbReference type="UniPathway" id="UPA00135">
    <property type="reaction ID" value="UER00197"/>
</dbReference>
<dbReference type="InterPro" id="IPR015421">
    <property type="entry name" value="PyrdxlP-dep_Trfase_major"/>
</dbReference>
<evidence type="ECO:0000256" key="12">
    <source>
        <dbReference type="ARBA" id="ARBA00031421"/>
    </source>
</evidence>
<evidence type="ECO:0000256" key="4">
    <source>
        <dbReference type="ARBA" id="ARBA00013030"/>
    </source>
</evidence>
<evidence type="ECO:0000256" key="13">
    <source>
        <dbReference type="ARBA" id="ARBA00047630"/>
    </source>
</evidence>
<evidence type="ECO:0000313" key="17">
    <source>
        <dbReference type="Proteomes" id="UP000576082"/>
    </source>
</evidence>
<comment type="catalytic activity">
    <reaction evidence="14">
        <text>O-phospho-L-serine + 2-oxoglutarate = 3-phosphooxypyruvate + L-glutamate</text>
        <dbReference type="Rhea" id="RHEA:14329"/>
        <dbReference type="ChEBI" id="CHEBI:16810"/>
        <dbReference type="ChEBI" id="CHEBI:18110"/>
        <dbReference type="ChEBI" id="CHEBI:29985"/>
        <dbReference type="ChEBI" id="CHEBI:57524"/>
        <dbReference type="EC" id="2.6.1.52"/>
    </reaction>
</comment>
<dbReference type="PANTHER" id="PTHR21152">
    <property type="entry name" value="AMINOTRANSFERASE CLASS V"/>
    <property type="match status" value="1"/>
</dbReference>
<proteinExistence type="inferred from homology"/>
<dbReference type="Proteomes" id="UP000576082">
    <property type="component" value="Unassembled WGS sequence"/>
</dbReference>
<evidence type="ECO:0000256" key="1">
    <source>
        <dbReference type="ARBA" id="ARBA00001933"/>
    </source>
</evidence>
<keyword evidence="7" id="KW-0028">Amino-acid biosynthesis</keyword>
<keyword evidence="6 16" id="KW-0032">Aminotransferase</keyword>
<dbReference type="Pfam" id="PF00266">
    <property type="entry name" value="Aminotran_5"/>
    <property type="match status" value="1"/>
</dbReference>
<keyword evidence="11" id="KW-0718">Serine biosynthesis</keyword>
<dbReference type="GO" id="GO:0004760">
    <property type="term" value="F:L-serine-pyruvate transaminase activity"/>
    <property type="evidence" value="ECO:0007669"/>
    <property type="project" value="TreeGrafter"/>
</dbReference>
<dbReference type="EMBL" id="JABANE010000012">
    <property type="protein sequence ID" value="NME67559.1"/>
    <property type="molecule type" value="Genomic_DNA"/>
</dbReference>
<dbReference type="PIRSF" id="PIRSF000525">
    <property type="entry name" value="SerC"/>
    <property type="match status" value="1"/>
</dbReference>
<dbReference type="GO" id="GO:0008615">
    <property type="term" value="P:pyridoxine biosynthetic process"/>
    <property type="evidence" value="ECO:0007669"/>
    <property type="project" value="UniProtKB-KW"/>
</dbReference>
<evidence type="ECO:0000256" key="9">
    <source>
        <dbReference type="ARBA" id="ARBA00022898"/>
    </source>
</evidence>
<dbReference type="RefSeq" id="WP_169655896.1">
    <property type="nucleotide sequence ID" value="NZ_JABANE010000012.1"/>
</dbReference>
<dbReference type="PANTHER" id="PTHR21152:SF40">
    <property type="entry name" value="ALANINE--GLYOXYLATE AMINOTRANSFERASE"/>
    <property type="match status" value="1"/>
</dbReference>
<keyword evidence="8 16" id="KW-0808">Transferase</keyword>
<dbReference type="Gene3D" id="3.40.640.10">
    <property type="entry name" value="Type I PLP-dependent aspartate aminotransferase-like (Major domain)"/>
    <property type="match status" value="1"/>
</dbReference>
<evidence type="ECO:0000256" key="3">
    <source>
        <dbReference type="ARBA" id="ARBA00006904"/>
    </source>
</evidence>
<evidence type="ECO:0000256" key="8">
    <source>
        <dbReference type="ARBA" id="ARBA00022679"/>
    </source>
</evidence>
<protein>
    <recommendedName>
        <fullName evidence="4">phosphoserine transaminase</fullName>
        <ecNumber evidence="4">2.6.1.52</ecNumber>
    </recommendedName>
    <alternativeName>
        <fullName evidence="12">Phosphohydroxythreonine aminotransferase</fullName>
    </alternativeName>
</protein>
<evidence type="ECO:0000259" key="15">
    <source>
        <dbReference type="Pfam" id="PF00266"/>
    </source>
</evidence>
<gene>
    <name evidence="16" type="ORF">HHU12_06245</name>
</gene>
<evidence type="ECO:0000313" key="16">
    <source>
        <dbReference type="EMBL" id="NME67559.1"/>
    </source>
</evidence>
<organism evidence="16 17">
    <name type="scientific">Flammeovirga aprica JL-4</name>
    <dbReference type="NCBI Taxonomy" id="694437"/>
    <lineage>
        <taxon>Bacteria</taxon>
        <taxon>Pseudomonadati</taxon>
        <taxon>Bacteroidota</taxon>
        <taxon>Cytophagia</taxon>
        <taxon>Cytophagales</taxon>
        <taxon>Flammeovirgaceae</taxon>
        <taxon>Flammeovirga</taxon>
    </lineage>
</organism>
<comment type="catalytic activity">
    <reaction evidence="13">
        <text>4-(phosphooxy)-L-threonine + 2-oxoglutarate = (R)-3-hydroxy-2-oxo-4-phosphooxybutanoate + L-glutamate</text>
        <dbReference type="Rhea" id="RHEA:16573"/>
        <dbReference type="ChEBI" id="CHEBI:16810"/>
        <dbReference type="ChEBI" id="CHEBI:29985"/>
        <dbReference type="ChEBI" id="CHEBI:58452"/>
        <dbReference type="ChEBI" id="CHEBI:58538"/>
        <dbReference type="EC" id="2.6.1.52"/>
    </reaction>
</comment>
<comment type="similarity">
    <text evidence="3">Belongs to the class-V pyridoxal-phosphate-dependent aminotransferase family. SerC subfamily.</text>
</comment>
<evidence type="ECO:0000256" key="7">
    <source>
        <dbReference type="ARBA" id="ARBA00022605"/>
    </source>
</evidence>
<comment type="caution">
    <text evidence="16">The sequence shown here is derived from an EMBL/GenBank/DDBJ whole genome shotgun (WGS) entry which is preliminary data.</text>
</comment>